<evidence type="ECO:0000313" key="3">
    <source>
        <dbReference type="Proteomes" id="UP000610203"/>
    </source>
</evidence>
<evidence type="ECO:0000256" key="1">
    <source>
        <dbReference type="SAM" id="MobiDB-lite"/>
    </source>
</evidence>
<comment type="caution">
    <text evidence="2">The sequence shown here is derived from an EMBL/GenBank/DDBJ whole genome shotgun (WGS) entry which is preliminary data.</text>
</comment>
<sequence>MSNTNNDTSDIKKAAEQADDHQIEKNLNEDKKVDAPEELSKEEQTSFIDDELRTDK</sequence>
<feature type="region of interest" description="Disordered" evidence="1">
    <location>
        <begin position="1"/>
        <end position="56"/>
    </location>
</feature>
<dbReference type="Proteomes" id="UP000610203">
    <property type="component" value="Unassembled WGS sequence"/>
</dbReference>
<reference evidence="3" key="1">
    <citation type="journal article" date="2019" name="Int. J. Syst. Evol. Microbiol.">
        <title>The Global Catalogue of Microorganisms (GCM) 10K type strain sequencing project: providing services to taxonomists for standard genome sequencing and annotation.</title>
        <authorList>
            <consortium name="The Broad Institute Genomics Platform"/>
            <consortium name="The Broad Institute Genome Sequencing Center for Infectious Disease"/>
            <person name="Wu L."/>
            <person name="Ma J."/>
        </authorList>
    </citation>
    <scope>NUCLEOTIDE SEQUENCE [LARGE SCALE GENOMIC DNA]</scope>
    <source>
        <strain evidence="3">KCTC 42280</strain>
    </source>
</reference>
<feature type="compositionally biased region" description="Basic and acidic residues" evidence="1">
    <location>
        <begin position="9"/>
        <end position="56"/>
    </location>
</feature>
<dbReference type="RefSeq" id="WP_189580095.1">
    <property type="nucleotide sequence ID" value="NZ_BMZR01000001.1"/>
</dbReference>
<name>A0ABQ3GLI1_9GAMM</name>
<dbReference type="EMBL" id="BMZR01000001">
    <property type="protein sequence ID" value="GHD25312.1"/>
    <property type="molecule type" value="Genomic_DNA"/>
</dbReference>
<keyword evidence="3" id="KW-1185">Reference proteome</keyword>
<protein>
    <submittedName>
        <fullName evidence="2">Uncharacterized protein</fullName>
    </submittedName>
</protein>
<gene>
    <name evidence="2" type="ORF">GCM10016272_00900</name>
</gene>
<proteinExistence type="predicted"/>
<organism evidence="2 3">
    <name type="scientific">Psychrobacter glaciei</name>
    <dbReference type="NCBI Taxonomy" id="619771"/>
    <lineage>
        <taxon>Bacteria</taxon>
        <taxon>Pseudomonadati</taxon>
        <taxon>Pseudomonadota</taxon>
        <taxon>Gammaproteobacteria</taxon>
        <taxon>Moraxellales</taxon>
        <taxon>Moraxellaceae</taxon>
        <taxon>Psychrobacter</taxon>
    </lineage>
</organism>
<evidence type="ECO:0000313" key="2">
    <source>
        <dbReference type="EMBL" id="GHD25312.1"/>
    </source>
</evidence>
<accession>A0ABQ3GLI1</accession>